<name>A0A644XBD4_9ZZZZ</name>
<accession>A0A644XBD4</accession>
<dbReference type="InterPro" id="IPR035897">
    <property type="entry name" value="Toll_tir_struct_dom_sf"/>
</dbReference>
<dbReference type="SUPFAM" id="SSF52200">
    <property type="entry name" value="Toll/Interleukin receptor TIR domain"/>
    <property type="match status" value="1"/>
</dbReference>
<organism evidence="2">
    <name type="scientific">bioreactor metagenome</name>
    <dbReference type="NCBI Taxonomy" id="1076179"/>
    <lineage>
        <taxon>unclassified sequences</taxon>
        <taxon>metagenomes</taxon>
        <taxon>ecological metagenomes</taxon>
    </lineage>
</organism>
<dbReference type="PROSITE" id="PS50104">
    <property type="entry name" value="TIR"/>
    <property type="match status" value="1"/>
</dbReference>
<protein>
    <recommendedName>
        <fullName evidence="1">TIR domain-containing protein</fullName>
    </recommendedName>
</protein>
<proteinExistence type="predicted"/>
<evidence type="ECO:0000259" key="1">
    <source>
        <dbReference type="PROSITE" id="PS50104"/>
    </source>
</evidence>
<reference evidence="2" key="1">
    <citation type="submission" date="2019-08" db="EMBL/GenBank/DDBJ databases">
        <authorList>
            <person name="Kucharzyk K."/>
            <person name="Murdoch R.W."/>
            <person name="Higgins S."/>
            <person name="Loffler F."/>
        </authorList>
    </citation>
    <scope>NUCLEOTIDE SEQUENCE</scope>
</reference>
<dbReference type="GO" id="GO:0007165">
    <property type="term" value="P:signal transduction"/>
    <property type="evidence" value="ECO:0007669"/>
    <property type="project" value="InterPro"/>
</dbReference>
<feature type="domain" description="TIR" evidence="1">
    <location>
        <begin position="266"/>
        <end position="392"/>
    </location>
</feature>
<gene>
    <name evidence="2" type="ORF">SDC9_59433</name>
</gene>
<dbReference type="EMBL" id="VSSQ01002063">
    <property type="protein sequence ID" value="MPM13078.1"/>
    <property type="molecule type" value="Genomic_DNA"/>
</dbReference>
<dbReference type="InterPro" id="IPR000157">
    <property type="entry name" value="TIR_dom"/>
</dbReference>
<evidence type="ECO:0000313" key="2">
    <source>
        <dbReference type="EMBL" id="MPM13078.1"/>
    </source>
</evidence>
<dbReference type="Gene3D" id="3.40.50.10140">
    <property type="entry name" value="Toll/interleukin-1 receptor homology (TIR) domain"/>
    <property type="match status" value="1"/>
</dbReference>
<dbReference type="AlphaFoldDB" id="A0A644XBD4"/>
<dbReference type="Pfam" id="PF13676">
    <property type="entry name" value="TIR_2"/>
    <property type="match status" value="1"/>
</dbReference>
<sequence length="392" mass="47576">MSGYTKHMFENDIIKVKHDLTNYINNLIPMLPYAYDFDLIKLLLERYYPYEWFIINEKYQYYCIEEDCLKSKIKKSRFQMDAPCDLVRRLPVYKKITDPNYVIQHQKQYNEEIRQQYESQFTIQRNPKIKRIYDKIEKAKVKTQQMEPEFLDVLMGLYDKKSTTQKDKVYILLELQKYYCSRIMQFFSKKIDTEYNPQLQKMAFEHLQSLGFQPVLRKQKYMRIPSKNKKRRLYLKNVYAKEKYDIQAIPEELEYRIENSKEQLVKSYDFFISHSSVDYIAVQSLVQYLNLNGDNIYCDWINDNDYLKRNLVGKATLSVVKKRLEQSKSIIFVLSESSLNSNWCKYELNYFYKLKKPIYTIQKDAILIGKFDYNVLQEARFLEPKYEKLNLF</sequence>
<comment type="caution">
    <text evidence="2">The sequence shown here is derived from an EMBL/GenBank/DDBJ whole genome shotgun (WGS) entry which is preliminary data.</text>
</comment>